<feature type="transmembrane region" description="Helical" evidence="1">
    <location>
        <begin position="144"/>
        <end position="164"/>
    </location>
</feature>
<feature type="domain" description="Acyltransferase 3" evidence="2">
    <location>
        <begin position="26"/>
        <end position="357"/>
    </location>
</feature>
<feature type="transmembrane region" description="Helical" evidence="1">
    <location>
        <begin position="340"/>
        <end position="362"/>
    </location>
</feature>
<dbReference type="InterPro" id="IPR002656">
    <property type="entry name" value="Acyl_transf_3_dom"/>
</dbReference>
<dbReference type="EMBL" id="MVHE01000031">
    <property type="protein sequence ID" value="ORA19168.1"/>
    <property type="molecule type" value="Genomic_DNA"/>
</dbReference>
<feature type="transmembrane region" description="Helical" evidence="1">
    <location>
        <begin position="32"/>
        <end position="50"/>
    </location>
</feature>
<feature type="transmembrane region" description="Helical" evidence="1">
    <location>
        <begin position="70"/>
        <end position="92"/>
    </location>
</feature>
<organism evidence="3 4">
    <name type="scientific">Mycobacterium angelicum</name>
    <dbReference type="NCBI Taxonomy" id="470074"/>
    <lineage>
        <taxon>Bacteria</taxon>
        <taxon>Bacillati</taxon>
        <taxon>Actinomycetota</taxon>
        <taxon>Actinomycetes</taxon>
        <taxon>Mycobacteriales</taxon>
        <taxon>Mycobacteriaceae</taxon>
        <taxon>Mycobacterium</taxon>
    </lineage>
</organism>
<protein>
    <submittedName>
        <fullName evidence="3">Acetyltransferase</fullName>
    </submittedName>
</protein>
<sequence>MLERMPRTTFDASQIARQTSPLRDRAVDVARLAALIVVMFGHCALLLATIDSGGVRIGNLLGELPVLTPLTWLVQVMPLFFLAGGAAGAYGFHPGTPWGSWLLRRAQRLCRPVFWYLAVWAVALLLVGRVLGAESAAGLGRECVALLWFLGVYLVVLAFVPLLTRLRTGRAVALVIAALLFAAGAVDGIRIAVGNPESGVANFVIVWLIPMVIGVAYARRLIRPQAALGIAAAAFAAQLMLAAGSTYEVSLVVTGAERMSNVSPPTLLLALHCTWMSCAFVAAAAAIRRWAARPRVWRVIAVGNGGAMTLYLWHIPAIAVAAFALHGVGLDAYDVHASGFWGLLALRALVFAIVMIAAFRLLSPLEHRALPWWDAPVRATGIRSALSGGWLCVAGVVLVLLAKNGLTGSAGWTALACFMAATAAARLSAGSGDRQKSTAPTDYAQFHTDMSARG</sequence>
<keyword evidence="1" id="KW-0812">Transmembrane</keyword>
<evidence type="ECO:0000259" key="2">
    <source>
        <dbReference type="Pfam" id="PF01757"/>
    </source>
</evidence>
<keyword evidence="3" id="KW-0808">Transferase</keyword>
<keyword evidence="1" id="KW-0472">Membrane</keyword>
<feature type="transmembrane region" description="Helical" evidence="1">
    <location>
        <begin position="113"/>
        <end position="132"/>
    </location>
</feature>
<comment type="caution">
    <text evidence="3">The sequence shown here is derived from an EMBL/GenBank/DDBJ whole genome shotgun (WGS) entry which is preliminary data.</text>
</comment>
<dbReference type="Pfam" id="PF01757">
    <property type="entry name" value="Acyl_transf_3"/>
    <property type="match status" value="1"/>
</dbReference>
<feature type="transmembrane region" description="Helical" evidence="1">
    <location>
        <begin position="171"/>
        <end position="193"/>
    </location>
</feature>
<dbReference type="AlphaFoldDB" id="A0A1W9ZNI1"/>
<keyword evidence="1" id="KW-1133">Transmembrane helix</keyword>
<accession>A0A1W9ZNI1</accession>
<feature type="transmembrane region" description="Helical" evidence="1">
    <location>
        <begin position="199"/>
        <end position="219"/>
    </location>
</feature>
<reference evidence="3 4" key="1">
    <citation type="submission" date="2017-02" db="EMBL/GenBank/DDBJ databases">
        <title>The new phylogeny of genus Mycobacterium.</title>
        <authorList>
            <person name="Tortoli E."/>
            <person name="Trovato A."/>
            <person name="Cirillo D.M."/>
        </authorList>
    </citation>
    <scope>NUCLEOTIDE SEQUENCE [LARGE SCALE GENOMIC DNA]</scope>
    <source>
        <strain evidence="3 4">DSM 45057</strain>
    </source>
</reference>
<feature type="transmembrane region" description="Helical" evidence="1">
    <location>
        <begin position="267"/>
        <end position="287"/>
    </location>
</feature>
<feature type="transmembrane region" description="Helical" evidence="1">
    <location>
        <begin position="408"/>
        <end position="427"/>
    </location>
</feature>
<dbReference type="OrthoDB" id="8206682at2"/>
<name>A0A1W9ZNI1_MYCAN</name>
<keyword evidence="4" id="KW-1185">Reference proteome</keyword>
<gene>
    <name evidence="3" type="ORF">BST12_17815</name>
</gene>
<proteinExistence type="predicted"/>
<feature type="transmembrane region" description="Helical" evidence="1">
    <location>
        <begin position="226"/>
        <end position="247"/>
    </location>
</feature>
<evidence type="ECO:0000313" key="4">
    <source>
        <dbReference type="Proteomes" id="UP000192284"/>
    </source>
</evidence>
<evidence type="ECO:0000256" key="1">
    <source>
        <dbReference type="SAM" id="Phobius"/>
    </source>
</evidence>
<dbReference type="GO" id="GO:0016747">
    <property type="term" value="F:acyltransferase activity, transferring groups other than amino-acyl groups"/>
    <property type="evidence" value="ECO:0007669"/>
    <property type="project" value="InterPro"/>
</dbReference>
<feature type="transmembrane region" description="Helical" evidence="1">
    <location>
        <begin position="382"/>
        <end position="402"/>
    </location>
</feature>
<feature type="transmembrane region" description="Helical" evidence="1">
    <location>
        <begin position="308"/>
        <end position="328"/>
    </location>
</feature>
<evidence type="ECO:0000313" key="3">
    <source>
        <dbReference type="EMBL" id="ORA19168.1"/>
    </source>
</evidence>
<dbReference type="Proteomes" id="UP000192284">
    <property type="component" value="Unassembled WGS sequence"/>
</dbReference>